<evidence type="ECO:0000313" key="2">
    <source>
        <dbReference type="Proteomes" id="UP000821865"/>
    </source>
</evidence>
<comment type="caution">
    <text evidence="1">The sequence shown here is derived from an EMBL/GenBank/DDBJ whole genome shotgun (WGS) entry which is preliminary data.</text>
</comment>
<dbReference type="EMBL" id="CM023472">
    <property type="protein sequence ID" value="KAH7960453.1"/>
    <property type="molecule type" value="Genomic_DNA"/>
</dbReference>
<proteinExistence type="predicted"/>
<reference evidence="1" key="1">
    <citation type="submission" date="2020-05" db="EMBL/GenBank/DDBJ databases">
        <title>Large-scale comparative analyses of tick genomes elucidate their genetic diversity and vector capacities.</title>
        <authorList>
            <person name="Jia N."/>
            <person name="Wang J."/>
            <person name="Shi W."/>
            <person name="Du L."/>
            <person name="Sun Y."/>
            <person name="Zhan W."/>
            <person name="Jiang J."/>
            <person name="Wang Q."/>
            <person name="Zhang B."/>
            <person name="Ji P."/>
            <person name="Sakyi L.B."/>
            <person name="Cui X."/>
            <person name="Yuan T."/>
            <person name="Jiang B."/>
            <person name="Yang W."/>
            <person name="Lam T.T.-Y."/>
            <person name="Chang Q."/>
            <person name="Ding S."/>
            <person name="Wang X."/>
            <person name="Zhu J."/>
            <person name="Ruan X."/>
            <person name="Zhao L."/>
            <person name="Wei J."/>
            <person name="Que T."/>
            <person name="Du C."/>
            <person name="Cheng J."/>
            <person name="Dai P."/>
            <person name="Han X."/>
            <person name="Huang E."/>
            <person name="Gao Y."/>
            <person name="Liu J."/>
            <person name="Shao H."/>
            <person name="Ye R."/>
            <person name="Li L."/>
            <person name="Wei W."/>
            <person name="Wang X."/>
            <person name="Wang C."/>
            <person name="Yang T."/>
            <person name="Huo Q."/>
            <person name="Li W."/>
            <person name="Guo W."/>
            <person name="Chen H."/>
            <person name="Zhou L."/>
            <person name="Ni X."/>
            <person name="Tian J."/>
            <person name="Zhou Y."/>
            <person name="Sheng Y."/>
            <person name="Liu T."/>
            <person name="Pan Y."/>
            <person name="Xia L."/>
            <person name="Li J."/>
            <person name="Zhao F."/>
            <person name="Cao W."/>
        </authorList>
    </citation>
    <scope>NUCLEOTIDE SEQUENCE</scope>
    <source>
        <strain evidence="1">Dsil-2018</strain>
    </source>
</reference>
<keyword evidence="2" id="KW-1185">Reference proteome</keyword>
<accession>A0ACB8D7T5</accession>
<name>A0ACB8D7T5_DERSI</name>
<evidence type="ECO:0000313" key="1">
    <source>
        <dbReference type="EMBL" id="KAH7960453.1"/>
    </source>
</evidence>
<gene>
    <name evidence="1" type="ORF">HPB49_019960</name>
</gene>
<sequence length="535" mass="57848">MRGCHVASGGIASGQGPGARSPRFDFWNVAPDRGVALARSASRRRQQQPHTAHDDRRPQLVLFGLLFCLLAPSSSSESSTSDNSAVEGSLHRVPLSALQTSESVAYHVPANPPSITNGGGGSGGGGGGGGSHHSIYQPQTTVSPNRRFPAIAMLFPTTLTPFSSHNSSPSYVHHHLRGESSSVGASKYHSAEQYEPVPPPRRPQVVTQYGGSELSRPLRREPQHIYGSLSKAQSPYSYAQGSPLDIVEKRPQEVSYEVPPPVVPDTPPRYLYERPLIDHERPTHARPLTSMVDGPQYSDHGRPERPPQMQQQQQQQQSAPQSLPQQQTTLYGSPKFTSSSQLRSGGQYPQLVTEKPAPSAPQPPPSYVRPIKYASSGSPSQSPSSSSGGSSSVNGGNGGSSGVAADEVYGVQPSAYHHRGGGGSRQEMSQHQQPESRVPDQEEPPQPQPSRKLHPQAEASPMYARYPKNSQENTRLEDSPSAEKQTPSYQNYPVGLYGSGGSDGGRNTRRRYNLVYIPVDVLKKLLTEAGYRRKK</sequence>
<protein>
    <submittedName>
        <fullName evidence="1">Uncharacterized protein</fullName>
    </submittedName>
</protein>
<dbReference type="Proteomes" id="UP000821865">
    <property type="component" value="Chromosome 3"/>
</dbReference>
<organism evidence="1 2">
    <name type="scientific">Dermacentor silvarum</name>
    <name type="common">Tick</name>
    <dbReference type="NCBI Taxonomy" id="543639"/>
    <lineage>
        <taxon>Eukaryota</taxon>
        <taxon>Metazoa</taxon>
        <taxon>Ecdysozoa</taxon>
        <taxon>Arthropoda</taxon>
        <taxon>Chelicerata</taxon>
        <taxon>Arachnida</taxon>
        <taxon>Acari</taxon>
        <taxon>Parasitiformes</taxon>
        <taxon>Ixodida</taxon>
        <taxon>Ixodoidea</taxon>
        <taxon>Ixodidae</taxon>
        <taxon>Rhipicephalinae</taxon>
        <taxon>Dermacentor</taxon>
    </lineage>
</organism>